<dbReference type="AlphaFoldDB" id="A0A1G6QDC6"/>
<dbReference type="InterPro" id="IPR009501">
    <property type="entry name" value="UCP020269"/>
</dbReference>
<dbReference type="RefSeq" id="WP_091405627.1">
    <property type="nucleotide sequence ID" value="NZ_FMYV01000012.1"/>
</dbReference>
<dbReference type="PANTHER" id="PTHR36179">
    <property type="entry name" value="LUD_DOM DOMAIN-CONTAINING PROTEIN"/>
    <property type="match status" value="1"/>
</dbReference>
<dbReference type="EMBL" id="FMYV01000012">
    <property type="protein sequence ID" value="SDC90502.1"/>
    <property type="molecule type" value="Genomic_DNA"/>
</dbReference>
<keyword evidence="4" id="KW-1185">Reference proteome</keyword>
<dbReference type="OrthoDB" id="9809147at2"/>
<evidence type="ECO:0000313" key="2">
    <source>
        <dbReference type="EMBL" id="SDC90502.1"/>
    </source>
</evidence>
<dbReference type="STRING" id="28234.SAMN04488588_2047"/>
<accession>A0A1G6QDC6</accession>
<evidence type="ECO:0000313" key="5">
    <source>
        <dbReference type="Proteomes" id="UP000297288"/>
    </source>
</evidence>
<evidence type="ECO:0000313" key="4">
    <source>
        <dbReference type="Proteomes" id="UP000199322"/>
    </source>
</evidence>
<dbReference type="Proteomes" id="UP000199322">
    <property type="component" value="Unassembled WGS sequence"/>
</dbReference>
<evidence type="ECO:0000313" key="3">
    <source>
        <dbReference type="EMBL" id="TGG89316.1"/>
    </source>
</evidence>
<proteinExistence type="predicted"/>
<evidence type="ECO:0000259" key="1">
    <source>
        <dbReference type="Pfam" id="PF02589"/>
    </source>
</evidence>
<dbReference type="PANTHER" id="PTHR36179:SF2">
    <property type="entry name" value="LUD DOMAIN-CONTAINING PROTEIN"/>
    <property type="match status" value="1"/>
</dbReference>
<dbReference type="Proteomes" id="UP000297288">
    <property type="component" value="Unassembled WGS sequence"/>
</dbReference>
<feature type="domain" description="LUD" evidence="1">
    <location>
        <begin position="15"/>
        <end position="207"/>
    </location>
</feature>
<dbReference type="InterPro" id="IPR003741">
    <property type="entry name" value="LUD_dom"/>
</dbReference>
<protein>
    <submittedName>
        <fullName evidence="3">Lactate utilization protein</fullName>
    </submittedName>
</protein>
<dbReference type="InterPro" id="IPR037171">
    <property type="entry name" value="NagB/RpiA_transferase-like"/>
</dbReference>
<dbReference type="Pfam" id="PF02589">
    <property type="entry name" value="LUD_dom"/>
    <property type="match status" value="1"/>
</dbReference>
<reference evidence="2 4" key="1">
    <citation type="submission" date="2016-10" db="EMBL/GenBank/DDBJ databases">
        <authorList>
            <person name="de Groot N.N."/>
        </authorList>
    </citation>
    <scope>NUCLEOTIDE SEQUENCE [LARGE SCALE GENOMIC DNA]</scope>
    <source>
        <strain evidence="2 4">WG14</strain>
    </source>
</reference>
<gene>
    <name evidence="3" type="ORF">E4650_03780</name>
    <name evidence="2" type="ORF">SAMN04488588_2047</name>
</gene>
<sequence>MREKLLKWKYKELGEQMIQTLKNKKHDAYLVDSKEDVVSTLKNIVPEKSSVAIGGSITLQETGVIDFLKNNDYKFFNRNDAKTEDEKREIFLKSFDVDFFFCSANAITKDGMIVQLDGNGTRVAPMIYGPKNVVMVVGMNKIVTDLQSADERIKEISPMNAKRLDTKTPCVRFGECIDCESRERICVHKTILQTGVRHPGRFKIILVTEDLGL</sequence>
<dbReference type="PIRSF" id="PIRSF020269">
    <property type="entry name" value="DUF1121"/>
    <property type="match status" value="1"/>
</dbReference>
<organism evidence="2 4">
    <name type="scientific">Geotoga petraea</name>
    <dbReference type="NCBI Taxonomy" id="28234"/>
    <lineage>
        <taxon>Bacteria</taxon>
        <taxon>Thermotogati</taxon>
        <taxon>Thermotogota</taxon>
        <taxon>Thermotogae</taxon>
        <taxon>Petrotogales</taxon>
        <taxon>Petrotogaceae</taxon>
        <taxon>Geotoga</taxon>
    </lineage>
</organism>
<dbReference type="InterPro" id="IPR024185">
    <property type="entry name" value="FTHF_cligase-like_sf"/>
</dbReference>
<dbReference type="SUPFAM" id="SSF100950">
    <property type="entry name" value="NagB/RpiA/CoA transferase-like"/>
    <property type="match status" value="1"/>
</dbReference>
<name>A0A1G6QDC6_9BACT</name>
<dbReference type="Gene3D" id="3.40.50.10420">
    <property type="entry name" value="NagB/RpiA/CoA transferase-like"/>
    <property type="match status" value="1"/>
</dbReference>
<dbReference type="EMBL" id="SRME01000001">
    <property type="protein sequence ID" value="TGG89316.1"/>
    <property type="molecule type" value="Genomic_DNA"/>
</dbReference>
<reference evidence="3 5" key="2">
    <citation type="submission" date="2019-04" db="EMBL/GenBank/DDBJ databases">
        <title>Draft genome sequence data and analysis of a Fermenting Bacterium, Geotoga petraea strain HO-Geo1, isolated from heavy-oil petroleum reservoir in Russia.</title>
        <authorList>
            <person name="Grouzdev D.S."/>
            <person name="Semenova E.M."/>
            <person name="Sokolova D.S."/>
            <person name="Tourova T.P."/>
            <person name="Poltaraus A.B."/>
            <person name="Nazina T.N."/>
        </authorList>
    </citation>
    <scope>NUCLEOTIDE SEQUENCE [LARGE SCALE GENOMIC DNA]</scope>
    <source>
        <strain evidence="3 5">HO-Geo1</strain>
    </source>
</reference>